<dbReference type="Pfam" id="PF00307">
    <property type="entry name" value="CH"/>
    <property type="match status" value="8"/>
</dbReference>
<evidence type="ECO:0000313" key="6">
    <source>
        <dbReference type="WBParaSite" id="HNAJ_0000740101-mRNA-1"/>
    </source>
</evidence>
<dbReference type="SMART" id="SM00033">
    <property type="entry name" value="CH"/>
    <property type="match status" value="8"/>
</dbReference>
<protein>
    <submittedName>
        <fullName evidence="6">Ca2+-binding actin-bundling protein</fullName>
    </submittedName>
</protein>
<keyword evidence="1" id="KW-0677">Repeat</keyword>
<keyword evidence="2" id="KW-0009">Actin-binding</keyword>
<dbReference type="Proteomes" id="UP000278807">
    <property type="component" value="Unassembled WGS sequence"/>
</dbReference>
<feature type="domain" description="Calponin-homology (CH)" evidence="3">
    <location>
        <begin position="912"/>
        <end position="1027"/>
    </location>
</feature>
<evidence type="ECO:0000256" key="2">
    <source>
        <dbReference type="ARBA" id="ARBA00023203"/>
    </source>
</evidence>
<proteinExistence type="predicted"/>
<dbReference type="InterPro" id="IPR036872">
    <property type="entry name" value="CH_dom_sf"/>
</dbReference>
<feature type="domain" description="Calponin-homology (CH)" evidence="3">
    <location>
        <begin position="1161"/>
        <end position="1263"/>
    </location>
</feature>
<dbReference type="STRING" id="102285.A0A0R3TJV9"/>
<dbReference type="GO" id="GO:0005884">
    <property type="term" value="C:actin filament"/>
    <property type="evidence" value="ECO:0007669"/>
    <property type="project" value="TreeGrafter"/>
</dbReference>
<evidence type="ECO:0000259" key="3">
    <source>
        <dbReference type="PROSITE" id="PS50021"/>
    </source>
</evidence>
<dbReference type="EMBL" id="UZAE01012045">
    <property type="protein sequence ID" value="VDO03257.1"/>
    <property type="molecule type" value="Genomic_DNA"/>
</dbReference>
<dbReference type="OrthoDB" id="431378at2759"/>
<feature type="domain" description="Calponin-homology (CH)" evidence="3">
    <location>
        <begin position="508"/>
        <end position="610"/>
    </location>
</feature>
<dbReference type="WBParaSite" id="HNAJ_0000740101-mRNA-1">
    <property type="protein sequence ID" value="HNAJ_0000740101-mRNA-1"/>
    <property type="gene ID" value="HNAJ_0000740101"/>
</dbReference>
<name>A0A0R3TJV9_RODNA</name>
<dbReference type="InterPro" id="IPR039959">
    <property type="entry name" value="Fimbrin/Plastin"/>
</dbReference>
<feature type="domain" description="Calponin-homology (CH)" evidence="3">
    <location>
        <begin position="1040"/>
        <end position="1148"/>
    </location>
</feature>
<dbReference type="PROSITE" id="PS50021">
    <property type="entry name" value="CH"/>
    <property type="match status" value="8"/>
</dbReference>
<reference evidence="6" key="1">
    <citation type="submission" date="2016-04" db="UniProtKB">
        <authorList>
            <consortium name="WormBaseParasite"/>
        </authorList>
    </citation>
    <scope>IDENTIFICATION</scope>
</reference>
<feature type="domain" description="Calponin-homology (CH)" evidence="3">
    <location>
        <begin position="385"/>
        <end position="493"/>
    </location>
</feature>
<feature type="domain" description="Calponin-homology (CH)" evidence="3">
    <location>
        <begin position="108"/>
        <end position="229"/>
    </location>
</feature>
<dbReference type="SUPFAM" id="SSF47576">
    <property type="entry name" value="Calponin-homology domain, CH-domain"/>
    <property type="match status" value="2"/>
</dbReference>
<evidence type="ECO:0000313" key="5">
    <source>
        <dbReference type="Proteomes" id="UP000278807"/>
    </source>
</evidence>
<dbReference type="InterPro" id="IPR001715">
    <property type="entry name" value="CH_dom"/>
</dbReference>
<dbReference type="CDD" id="cd21298">
    <property type="entry name" value="CH_PLS_rpt3"/>
    <property type="match status" value="1"/>
</dbReference>
<dbReference type="InterPro" id="IPR001589">
    <property type="entry name" value="Actinin_actin-bd_CS"/>
</dbReference>
<dbReference type="PROSITE" id="PS00019">
    <property type="entry name" value="ACTININ_1"/>
    <property type="match status" value="3"/>
</dbReference>
<dbReference type="AlphaFoldDB" id="A0A0R3TJV9"/>
<dbReference type="GO" id="GO:0051639">
    <property type="term" value="P:actin filament network formation"/>
    <property type="evidence" value="ECO:0007669"/>
    <property type="project" value="TreeGrafter"/>
</dbReference>
<dbReference type="PANTHER" id="PTHR19961">
    <property type="entry name" value="FIMBRIN/PLASTIN"/>
    <property type="match status" value="1"/>
</dbReference>
<dbReference type="CDD" id="cd21301">
    <property type="entry name" value="CH_PLS_rpt4"/>
    <property type="match status" value="2"/>
</dbReference>
<feature type="domain" description="Calponin-homology (CH)" evidence="3">
    <location>
        <begin position="765"/>
        <end position="884"/>
    </location>
</feature>
<evidence type="ECO:0000256" key="1">
    <source>
        <dbReference type="ARBA" id="ARBA00022737"/>
    </source>
</evidence>
<sequence length="1269" mass="142325">MSFDDEQLGDLYTAFPDLQRTGSIPADQIRNALEKLGCPVAGHELREMQATRNKIGSFCDLDELYQIYSIANAMKMDAKKIMKDAILKGIQEAKTYDTDLGGKHTVTKSEEKAFSNWINKHLAGDKDCVALNLIPINPENDGELYERCKNGIILAKMINVAVPNTIDDRTLEKGESLKAIFKINENLTLVVNSAAAIGCCMVNIGPEDISGCRRHIVCGLIWQLIRKAIVDTITLAQHSELASLLLPGETLEQLANLKPEELLMRWVNFHLMNANSNRRLTNFTSDICDSEIYALLMEQITPLELRSRLISSKLILEETSLEKRAQMVMENAKILDAGTLLVPEDIYTAKPGSHSDKLNLGFVATLFNMYPGMEPPGELNIQPETLEEKTYRNWMNSMGVTPIVSNLYGNLNDGLVLLQLIDIIQPGTVDWKKVTKTFDPKRAIFQMQSNCVLVIEYAKVLGIKIVNISGEDIREGATKQILGLCFQLMRAYTHKLLIQASGGGSTAKIEDSYIVSWANERLKSMSEPTISSFRDQSLANSRPIVAVLESIVPMGVSRNMLTDDNFSNAVYALSSCRKAGARVYALPEHICTCNQKMIMTIFACLIVLSYQVQESVNNNFNYERQVKTESSIAQSSCAAFGQILMCCSVECQELSEMIADLSETFPTLYRGWIARNQVKEALERVGFTLSGGDFRRLVEEEFLRPGYDHICVDTLMDILKMLQANQEKQQLIEKKRELRERADLRVYETDVQEKSTATAKHSVSPAEERAFIDWINRLLGSDPDLKHHLPIDHTIDGQIYDRCRDGLLLCKLINAAVPDTIDERCINKTPTKSNIFKINENLTLAVNSAESIGCCVVNVGPEDIEQCARHLVLGLIWQIIRIGLLGMISIQHHSELIDLLEPGETVDNLRFLSPEDLLLRWVNFHLQTAGNTHRMTNFTSDVIDSEVYATLLQQIAPEDKQSFLIPVTGIMAESNMYCRAEMVLENAEFLNAAAFITPDDIVNAAERGMDRDKLHLAFVANLFNLYPGLKSKPSVDVPETLEEKTYRNWMNSMGVAPFVRDLSSDLRSGLIFLQLLDILEPGTVAWNKIARVFDQKRQIFQMQDNCAYVVEYANLLNVNVVNLSGEDLRNGERKLTLGLTFQLMRAYTMKMLSELHQCCGRLCEKDILDWANEKLVSVGAPMLSSFRDPTISNGVPVMNLINAIKPHSVDKTMVLKDKLANCRIAISTARKIGARVYALPEHLRDVNPKMIMTVFACLMALDIQLNGNS</sequence>
<dbReference type="PROSITE" id="PS00020">
    <property type="entry name" value="ACTININ_2"/>
    <property type="match status" value="1"/>
</dbReference>
<dbReference type="GO" id="GO:0051015">
    <property type="term" value="F:actin filament binding"/>
    <property type="evidence" value="ECO:0007669"/>
    <property type="project" value="InterPro"/>
</dbReference>
<dbReference type="GO" id="GO:0051017">
    <property type="term" value="P:actin filament bundle assembly"/>
    <property type="evidence" value="ECO:0007669"/>
    <property type="project" value="InterPro"/>
</dbReference>
<gene>
    <name evidence="4" type="ORF">HNAJ_LOCUS7397</name>
</gene>
<feature type="domain" description="Calponin-homology (CH)" evidence="3">
    <location>
        <begin position="257"/>
        <end position="371"/>
    </location>
</feature>
<dbReference type="GO" id="GO:0032432">
    <property type="term" value="C:actin filament bundle"/>
    <property type="evidence" value="ECO:0007669"/>
    <property type="project" value="TreeGrafter"/>
</dbReference>
<dbReference type="GO" id="GO:0005737">
    <property type="term" value="C:cytoplasm"/>
    <property type="evidence" value="ECO:0007669"/>
    <property type="project" value="TreeGrafter"/>
</dbReference>
<evidence type="ECO:0000313" key="4">
    <source>
        <dbReference type="EMBL" id="VDO03257.1"/>
    </source>
</evidence>
<reference evidence="4 5" key="2">
    <citation type="submission" date="2018-11" db="EMBL/GenBank/DDBJ databases">
        <authorList>
            <consortium name="Pathogen Informatics"/>
        </authorList>
    </citation>
    <scope>NUCLEOTIDE SEQUENCE [LARGE SCALE GENOMIC DNA]</scope>
</reference>
<dbReference type="PANTHER" id="PTHR19961:SF18">
    <property type="entry name" value="FI19014P1"/>
    <property type="match status" value="1"/>
</dbReference>
<accession>A0A0R3TJV9</accession>
<dbReference type="Gene3D" id="1.10.418.10">
    <property type="entry name" value="Calponin-like domain"/>
    <property type="match status" value="8"/>
</dbReference>
<organism evidence="6">
    <name type="scientific">Rodentolepis nana</name>
    <name type="common">Dwarf tapeworm</name>
    <name type="synonym">Hymenolepis nana</name>
    <dbReference type="NCBI Taxonomy" id="102285"/>
    <lineage>
        <taxon>Eukaryota</taxon>
        <taxon>Metazoa</taxon>
        <taxon>Spiralia</taxon>
        <taxon>Lophotrochozoa</taxon>
        <taxon>Platyhelminthes</taxon>
        <taxon>Cestoda</taxon>
        <taxon>Eucestoda</taxon>
        <taxon>Cyclophyllidea</taxon>
        <taxon>Hymenolepididae</taxon>
        <taxon>Rodentolepis</taxon>
    </lineage>
</organism>
<keyword evidence="5" id="KW-1185">Reference proteome</keyword>